<evidence type="ECO:0000313" key="3">
    <source>
        <dbReference type="Proteomes" id="UP000233769"/>
    </source>
</evidence>
<gene>
    <name evidence="2" type="ORF">TK0001_1763</name>
</gene>
<dbReference type="AlphaFoldDB" id="A0A2N9AM10"/>
<feature type="compositionally biased region" description="Low complexity" evidence="1">
    <location>
        <begin position="95"/>
        <end position="104"/>
    </location>
</feature>
<protein>
    <submittedName>
        <fullName evidence="2">Uncharacterized protein</fullName>
    </submittedName>
</protein>
<feature type="region of interest" description="Disordered" evidence="1">
    <location>
        <begin position="70"/>
        <end position="104"/>
    </location>
</feature>
<feature type="compositionally biased region" description="Polar residues" evidence="1">
    <location>
        <begin position="76"/>
        <end position="87"/>
    </location>
</feature>
<proteinExistence type="predicted"/>
<dbReference type="Proteomes" id="UP000233769">
    <property type="component" value="Chromosome tk0001"/>
</dbReference>
<reference evidence="3" key="1">
    <citation type="submission" date="2017-10" db="EMBL/GenBank/DDBJ databases">
        <authorList>
            <person name="Regsiter A."/>
            <person name="William W."/>
        </authorList>
    </citation>
    <scope>NUCLEOTIDE SEQUENCE [LARGE SCALE GENOMIC DNA]</scope>
</reference>
<organism evidence="2 3">
    <name type="scientific">Methylorubrum extorquens</name>
    <name type="common">Methylobacterium dichloromethanicum</name>
    <name type="synonym">Methylobacterium extorquens</name>
    <dbReference type="NCBI Taxonomy" id="408"/>
    <lineage>
        <taxon>Bacteria</taxon>
        <taxon>Pseudomonadati</taxon>
        <taxon>Pseudomonadota</taxon>
        <taxon>Alphaproteobacteria</taxon>
        <taxon>Hyphomicrobiales</taxon>
        <taxon>Methylobacteriaceae</taxon>
        <taxon>Methylorubrum</taxon>
    </lineage>
</organism>
<evidence type="ECO:0000313" key="2">
    <source>
        <dbReference type="EMBL" id="SOR28365.1"/>
    </source>
</evidence>
<evidence type="ECO:0000256" key="1">
    <source>
        <dbReference type="SAM" id="MobiDB-lite"/>
    </source>
</evidence>
<dbReference type="EMBL" id="LT962688">
    <property type="protein sequence ID" value="SOR28365.1"/>
    <property type="molecule type" value="Genomic_DNA"/>
</dbReference>
<name>A0A2N9AM10_METEX</name>
<accession>A0A2N9AM10</accession>
<sequence>MSSSEWRNITTLSDDHRSKWPIQSCSFTSATRRSISARRRSGTLRSKAAATCSDSTSSIQVKATWYSAQRPETETDISSVSMRSKIQSRSEARRSTTSSGCSGRSLSSMRLSWVMAIQVVGPVERLDRVGGQSRAVTGVEATHVDLRPAEGFNPDFAAPGFGSTFPPGRINFESFIARAPRGLQSVAPASAVGNAAIHRCFLCKEIRIRAFPRG</sequence>